<sequence length="62" mass="6565">MLFTTVRINTLRLVDELPPPALRGEYCTPDFDAALVLLADPAHHSGGVLSAPAPVARFAAAH</sequence>
<dbReference type="HOGENOM" id="CLU_2901289_0_0_11"/>
<dbReference type="EMBL" id="AP011115">
    <property type="protein sequence ID" value="BAH51621.1"/>
    <property type="molecule type" value="Genomic_DNA"/>
</dbReference>
<name>C1B7G8_RHOOB</name>
<dbReference type="AlphaFoldDB" id="C1B7G8"/>
<dbReference type="PATRIC" id="fig|632772.20.peg.3536"/>
<gene>
    <name evidence="1" type="ordered locus">ROP_33740</name>
</gene>
<organism evidence="1 2">
    <name type="scientific">Rhodococcus opacus (strain B4)</name>
    <dbReference type="NCBI Taxonomy" id="632772"/>
    <lineage>
        <taxon>Bacteria</taxon>
        <taxon>Bacillati</taxon>
        <taxon>Actinomycetota</taxon>
        <taxon>Actinomycetes</taxon>
        <taxon>Mycobacteriales</taxon>
        <taxon>Nocardiaceae</taxon>
        <taxon>Rhodococcus</taxon>
    </lineage>
</organism>
<dbReference type="KEGG" id="rop:ROP_33740"/>
<evidence type="ECO:0000313" key="2">
    <source>
        <dbReference type="Proteomes" id="UP000002212"/>
    </source>
</evidence>
<dbReference type="STRING" id="632772.ROP_33740"/>
<reference evidence="1 2" key="1">
    <citation type="submission" date="2009-03" db="EMBL/GenBank/DDBJ databases">
        <title>Comparison of the complete genome sequences of Rhodococcus erythropolis PR4 and Rhodococcus opacus B4.</title>
        <authorList>
            <person name="Takarada H."/>
            <person name="Sekine M."/>
            <person name="Hosoyama A."/>
            <person name="Yamada R."/>
            <person name="Fujisawa T."/>
            <person name="Omata S."/>
            <person name="Shimizu A."/>
            <person name="Tsukatani N."/>
            <person name="Tanikawa S."/>
            <person name="Fujita N."/>
            <person name="Harayama S."/>
        </authorList>
    </citation>
    <scope>NUCLEOTIDE SEQUENCE [LARGE SCALE GENOMIC DNA]</scope>
    <source>
        <strain evidence="1 2">B4</strain>
    </source>
</reference>
<accession>C1B7G8</accession>
<dbReference type="Proteomes" id="UP000002212">
    <property type="component" value="Chromosome"/>
</dbReference>
<proteinExistence type="predicted"/>
<evidence type="ECO:0000313" key="1">
    <source>
        <dbReference type="EMBL" id="BAH51621.1"/>
    </source>
</evidence>
<protein>
    <submittedName>
        <fullName evidence="1">Uncharacterized protein</fullName>
    </submittedName>
</protein>
<dbReference type="RefSeq" id="WP_012690572.1">
    <property type="nucleotide sequence ID" value="NC_012522.1"/>
</dbReference>